<name>A0A812SLR3_SYMPI</name>
<evidence type="ECO:0000256" key="1">
    <source>
        <dbReference type="SAM" id="SignalP"/>
    </source>
</evidence>
<reference evidence="2" key="1">
    <citation type="submission" date="2021-02" db="EMBL/GenBank/DDBJ databases">
        <authorList>
            <person name="Dougan E. K."/>
            <person name="Rhodes N."/>
            <person name="Thang M."/>
            <person name="Chan C."/>
        </authorList>
    </citation>
    <scope>NUCLEOTIDE SEQUENCE</scope>
</reference>
<protein>
    <submittedName>
        <fullName evidence="2">Uncharacterized protein</fullName>
    </submittedName>
</protein>
<dbReference type="Proteomes" id="UP000649617">
    <property type="component" value="Unassembled WGS sequence"/>
</dbReference>
<feature type="chain" id="PRO_5032869577" evidence="1">
    <location>
        <begin position="26"/>
        <end position="378"/>
    </location>
</feature>
<organism evidence="2 3">
    <name type="scientific">Symbiodinium pilosum</name>
    <name type="common">Dinoflagellate</name>
    <dbReference type="NCBI Taxonomy" id="2952"/>
    <lineage>
        <taxon>Eukaryota</taxon>
        <taxon>Sar</taxon>
        <taxon>Alveolata</taxon>
        <taxon>Dinophyceae</taxon>
        <taxon>Suessiales</taxon>
        <taxon>Symbiodiniaceae</taxon>
        <taxon>Symbiodinium</taxon>
    </lineage>
</organism>
<dbReference type="EMBL" id="CAJNIZ010025003">
    <property type="protein sequence ID" value="CAE7480887.1"/>
    <property type="molecule type" value="Genomic_DNA"/>
</dbReference>
<feature type="signal peptide" evidence="1">
    <location>
        <begin position="1"/>
        <end position="25"/>
    </location>
</feature>
<dbReference type="AlphaFoldDB" id="A0A812SLR3"/>
<dbReference type="OrthoDB" id="412108at2759"/>
<accession>A0A812SLR3</accession>
<sequence length="378" mass="42563">MKMTFQGSTWGTHFIIFSLLRAASVENPAALNKLISHFAEDMSRLARNGVYNSIGARRVWIMHIGVKGDLPALAKIGALERSFTRMARHVNGRARCPGICWLCMAGKEGETVEDSVAFEEFHAEAKWKGTMMLESPWSSLPPIMRGLPWTAGEEPSFLKTDLWHNWHNGLGKIWLACSFVMLATMDILQGGSIDAKFEELTVEFLSWARRFRISPYLRQLNRDSFSFATNNSNPQGSWSKAAVTTQLMLFLSFFLEARVVGRTDDPILCGIATELLELHQYAKGTQLMNIVLSVLYAEGYWIRGCTAKKMGLMMRSFLLTYQECAYSVCKEWLNRFILVPKAHMISHTAEGLIDDGTRCQWAPSPLATSNQQSEDNIG</sequence>
<evidence type="ECO:0000313" key="3">
    <source>
        <dbReference type="Proteomes" id="UP000649617"/>
    </source>
</evidence>
<keyword evidence="3" id="KW-1185">Reference proteome</keyword>
<comment type="caution">
    <text evidence="2">The sequence shown here is derived from an EMBL/GenBank/DDBJ whole genome shotgun (WGS) entry which is preliminary data.</text>
</comment>
<proteinExistence type="predicted"/>
<keyword evidence="1" id="KW-0732">Signal</keyword>
<evidence type="ECO:0000313" key="2">
    <source>
        <dbReference type="EMBL" id="CAE7480887.1"/>
    </source>
</evidence>
<gene>
    <name evidence="2" type="ORF">SPIL2461_LOCUS12269</name>
</gene>